<dbReference type="InterPro" id="IPR029066">
    <property type="entry name" value="PLP-binding_barrel"/>
</dbReference>
<evidence type="ECO:0000259" key="1">
    <source>
        <dbReference type="Pfam" id="PF01168"/>
    </source>
</evidence>
<comment type="caution">
    <text evidence="3">The sequence shown here is derived from an EMBL/GenBank/DDBJ whole genome shotgun (WGS) entry which is preliminary data.</text>
</comment>
<evidence type="ECO:0000313" key="3">
    <source>
        <dbReference type="EMBL" id="KOY60408.1"/>
    </source>
</evidence>
<organism evidence="3 4">
    <name type="scientific">Photorhabdus heterorhabditis</name>
    <dbReference type="NCBI Taxonomy" id="880156"/>
    <lineage>
        <taxon>Bacteria</taxon>
        <taxon>Pseudomonadati</taxon>
        <taxon>Pseudomonadota</taxon>
        <taxon>Gammaproteobacteria</taxon>
        <taxon>Enterobacterales</taxon>
        <taxon>Morganellaceae</taxon>
        <taxon>Photorhabdus</taxon>
    </lineage>
</organism>
<evidence type="ECO:0000259" key="2">
    <source>
        <dbReference type="Pfam" id="PF21279"/>
    </source>
</evidence>
<dbReference type="EMBL" id="LJCS01000090">
    <property type="protein sequence ID" value="KOY60408.1"/>
    <property type="molecule type" value="Genomic_DNA"/>
</dbReference>
<dbReference type="InterPro" id="IPR048449">
    <property type="entry name" value="YhfX-like_C"/>
</dbReference>
<feature type="domain" description="YhfX-like C-terminal" evidence="2">
    <location>
        <begin position="278"/>
        <end position="372"/>
    </location>
</feature>
<sequence>MFINALNKQNPALIEAARTLWAQGVLLPDTYVIDVEQVLVNARKLLAVAKRYDISLYLMTKQIGRNPWLARKLIELGYRGVTAVDFKEARTLIRRKIPVIHAGHLVQIPRNMVSTVIQQRPEVITVFSLEKAEEISCLAQHQGHVQCIMLKIYDDHDHLYPGQEAGFHLSALNAVTHRIMALPGVKLVGLTHFPCLLWQEAQQRTVPAPNLFTLLKAKDILQQAGVEVTQINAPSASSCSTLPLLAKYGVTHTEPGHALTGTVLANFQGEQPESVAMLYLTEISHRFNGNSYCYGGGHYRRGQAYNALVFIPNGQIISTHLLPMDDTSIDYHFSLGGEYPVGCAVVLCFRTQIFVTRSDVALVSGIQSGHPVLEGLYDSQGNRIPVNGEMTCE</sequence>
<reference evidence="3 4" key="1">
    <citation type="submission" date="2015-09" db="EMBL/GenBank/DDBJ databases">
        <title>Draft genome sequence and assembly of Photorhabdus sp. VMG, a bacterial symbiont associated with Heterorhabditis zealandica.</title>
        <authorList>
            <person name="Naidoo S."/>
            <person name="Featherston J."/>
            <person name="Mothupi B."/>
            <person name="Gray V.M."/>
        </authorList>
    </citation>
    <scope>NUCLEOTIDE SEQUENCE [LARGE SCALE GENOMIC DNA]</scope>
    <source>
        <strain evidence="3 4">VMG</strain>
    </source>
</reference>
<gene>
    <name evidence="3" type="ORF">AM629_19550</name>
</gene>
<evidence type="ECO:0008006" key="5">
    <source>
        <dbReference type="Google" id="ProtNLM"/>
    </source>
</evidence>
<dbReference type="RefSeq" id="WP_054481243.1">
    <property type="nucleotide sequence ID" value="NZ_CAWMRL010000090.1"/>
</dbReference>
<dbReference type="CDD" id="cd06811">
    <property type="entry name" value="PLPDE_III_yhfX_like"/>
    <property type="match status" value="1"/>
</dbReference>
<dbReference type="Pfam" id="PF01168">
    <property type="entry name" value="Ala_racemase_N"/>
    <property type="match status" value="1"/>
</dbReference>
<protein>
    <recommendedName>
        <fullName evidence="5">YhfX family PLP-dependent enzyme</fullName>
    </recommendedName>
</protein>
<keyword evidence="4" id="KW-1185">Reference proteome</keyword>
<dbReference type="SUPFAM" id="SSF51419">
    <property type="entry name" value="PLP-binding barrel"/>
    <property type="match status" value="1"/>
</dbReference>
<feature type="domain" description="Alanine racemase N-terminal" evidence="1">
    <location>
        <begin position="33"/>
        <end position="262"/>
    </location>
</feature>
<evidence type="ECO:0000313" key="4">
    <source>
        <dbReference type="Proteomes" id="UP000037727"/>
    </source>
</evidence>
<name>A0ABR5K788_9GAMM</name>
<dbReference type="Proteomes" id="UP000037727">
    <property type="component" value="Unassembled WGS sequence"/>
</dbReference>
<dbReference type="InterPro" id="IPR001608">
    <property type="entry name" value="Ala_racemase_N"/>
</dbReference>
<dbReference type="Pfam" id="PF21279">
    <property type="entry name" value="YhfX-like_C"/>
    <property type="match status" value="1"/>
</dbReference>
<dbReference type="Gene3D" id="2.40.37.30">
    <property type="match status" value="2"/>
</dbReference>
<proteinExistence type="predicted"/>
<accession>A0ABR5K788</accession>